<protein>
    <submittedName>
        <fullName evidence="1">LIM zinc-binding domain-containing protein</fullName>
    </submittedName>
</protein>
<dbReference type="Proteomes" id="UP001065298">
    <property type="component" value="Chromosome 4"/>
</dbReference>
<gene>
    <name evidence="1" type="ORF">NCS57_00602900</name>
</gene>
<dbReference type="EMBL" id="CM046506">
    <property type="protein sequence ID" value="KAI8671283.1"/>
    <property type="molecule type" value="Genomic_DNA"/>
</dbReference>
<accession>A0ACC0R0Y9</accession>
<evidence type="ECO:0000313" key="1">
    <source>
        <dbReference type="EMBL" id="KAI8671283.1"/>
    </source>
</evidence>
<sequence>MRALILLFGTASFLFVEWTFSLQFLFRRLPASMEPFSTASSVAGLIIAAGKIYSLLDFISSVKNSPTTISDAKNEVKHAQSALCSLKRYLNNLASLNPTRTAMIQVDDLRVTLSDAMMAFSDFETLLLTLDNIARVKAFIVWPKYAKDIEERMAKVQRYKTSLTLMLNILQSDTQLEALQSQKRLEALIEGVMHENKTLRHMMNESQDSFDAQSTFTKRQEDYGWTTRTRANDDDDTETIRGVVRGRIGESMGSGSQKDDSKKGHQSRMLRLPFERILEQSWVYKRNRRNSCDCSFISSAGRSHTWSVFSGFSLADVSILSVIAMPLTTMDLANREHYQVEAQNEGLTWPPKDFDEQSGFDSPSSSETPVLPSLGIEDLRSTWNMVSEEEEEPKDWRESNSGVEDEEAPERAHTPLSNSDTLGEDDEIRNYNPEGGVEYNDDELCQCTGCQGPLEKTEAFRLGGFHWHGNCFRCSLCGCIMEQDGKLMIQGNGTITCNDCSQYCADCGCKIEDLAVVLGPNTVVCPSCFVCFVCKQRIRDLKYARSTRGRACMACHEAMTAKKARRKAMLLPAV</sequence>
<reference evidence="1" key="1">
    <citation type="submission" date="2022-06" db="EMBL/GenBank/DDBJ databases">
        <title>Fusarium solani species complex genomes reveal bases of compartmentalisation and animal pathogenesis.</title>
        <authorList>
            <person name="Tsai I.J."/>
        </authorList>
    </citation>
    <scope>NUCLEOTIDE SEQUENCE</scope>
    <source>
        <strain evidence="1">Fu6.1</strain>
    </source>
</reference>
<evidence type="ECO:0000313" key="2">
    <source>
        <dbReference type="Proteomes" id="UP001065298"/>
    </source>
</evidence>
<comment type="caution">
    <text evidence="1">The sequence shown here is derived from an EMBL/GenBank/DDBJ whole genome shotgun (WGS) entry which is preliminary data.</text>
</comment>
<name>A0ACC0R0Y9_9HYPO</name>
<organism evidence="1 2">
    <name type="scientific">Fusarium keratoplasticum</name>
    <dbReference type="NCBI Taxonomy" id="1328300"/>
    <lineage>
        <taxon>Eukaryota</taxon>
        <taxon>Fungi</taxon>
        <taxon>Dikarya</taxon>
        <taxon>Ascomycota</taxon>
        <taxon>Pezizomycotina</taxon>
        <taxon>Sordariomycetes</taxon>
        <taxon>Hypocreomycetidae</taxon>
        <taxon>Hypocreales</taxon>
        <taxon>Nectriaceae</taxon>
        <taxon>Fusarium</taxon>
        <taxon>Fusarium solani species complex</taxon>
    </lineage>
</organism>
<proteinExistence type="predicted"/>
<keyword evidence="2" id="KW-1185">Reference proteome</keyword>